<feature type="coiled-coil region" evidence="2">
    <location>
        <begin position="320"/>
        <end position="386"/>
    </location>
</feature>
<dbReference type="OrthoDB" id="687730at2759"/>
<dbReference type="InterPro" id="IPR000308">
    <property type="entry name" value="14-3-3"/>
</dbReference>
<proteinExistence type="inferred from homology"/>
<feature type="domain" description="14-3-3" evidence="3">
    <location>
        <begin position="1"/>
        <end position="102"/>
    </location>
</feature>
<evidence type="ECO:0000259" key="3">
    <source>
        <dbReference type="SMART" id="SM00101"/>
    </source>
</evidence>
<dbReference type="SMART" id="SM00101">
    <property type="entry name" value="14_3_3"/>
    <property type="match status" value="1"/>
</dbReference>
<sequence length="406" mass="46228">MTVIDEHLIPSSTMGESTVFYYKMKGDYYRYLGEFKSGNERKEFVDQVCHLAKQAFDEAISELDSLSGESYKDSTLIRQLLRENLTLWTSDIPDDGEDAQKMETSAKVGGESGVINTLVYPNSVALVKHSSIAVHSAKSVLWGCVPKKLLVYSSKYSYDFEDSRGYGWNYETEPAHDWSTLMANKNAELQCLTRIYKNILKNARILNPHTIDVDEKLYNTRHILISVGGHPFIHDIPGSQYAIDSDAALDLPSRPKKIAIIGVGYIAVRDFVYEQMSLRGIEFHTEEPPQAILKARDGSLSLKTNKGNINAFSHIIFVAHSEAQEELKRQTNASSRQEKELNEVINELQESEKESRLLVETLRSKLEDARERLVISEKKVRQLEYEFKKNNKIMQIPEMYALTNTT</sequence>
<keyword evidence="2" id="KW-0175">Coiled coil</keyword>
<dbReference type="GO" id="GO:0016491">
    <property type="term" value="F:oxidoreductase activity"/>
    <property type="evidence" value="ECO:0007669"/>
    <property type="project" value="InterPro"/>
</dbReference>
<reference evidence="4 5" key="1">
    <citation type="journal article" date="2020" name="IScience">
        <title>Genome Sequencing of the Endangered Kingdonia uniflora (Circaeasteraceae, Ranunculales) Reveals Potential Mechanisms of Evolutionary Specialization.</title>
        <authorList>
            <person name="Sun Y."/>
            <person name="Deng T."/>
            <person name="Zhang A."/>
            <person name="Moore M.J."/>
            <person name="Landis J.B."/>
            <person name="Lin N."/>
            <person name="Zhang H."/>
            <person name="Zhang X."/>
            <person name="Huang J."/>
            <person name="Zhang X."/>
            <person name="Sun H."/>
            <person name="Wang H."/>
        </authorList>
    </citation>
    <scope>NUCLEOTIDE SEQUENCE [LARGE SCALE GENOMIC DNA]</scope>
    <source>
        <strain evidence="4">TB1705</strain>
        <tissue evidence="4">Leaf</tissue>
    </source>
</reference>
<dbReference type="Pfam" id="PF00244">
    <property type="entry name" value="14-3-3"/>
    <property type="match status" value="1"/>
</dbReference>
<dbReference type="PRINTS" id="PR00305">
    <property type="entry name" value="1433ZETA"/>
</dbReference>
<dbReference type="PANTHER" id="PTHR18860">
    <property type="entry name" value="14-3-3 PROTEIN"/>
    <property type="match status" value="1"/>
</dbReference>
<dbReference type="Gene3D" id="3.50.50.60">
    <property type="entry name" value="FAD/NAD(P)-binding domain"/>
    <property type="match status" value="1"/>
</dbReference>
<dbReference type="Pfam" id="PF07992">
    <property type="entry name" value="Pyr_redox_2"/>
    <property type="match status" value="1"/>
</dbReference>
<dbReference type="Proteomes" id="UP000541444">
    <property type="component" value="Unassembled WGS sequence"/>
</dbReference>
<dbReference type="EMBL" id="JACGCM010001726">
    <property type="protein sequence ID" value="KAF6150763.1"/>
    <property type="molecule type" value="Genomic_DNA"/>
</dbReference>
<evidence type="ECO:0000256" key="2">
    <source>
        <dbReference type="SAM" id="Coils"/>
    </source>
</evidence>
<dbReference type="SUPFAM" id="SSF51905">
    <property type="entry name" value="FAD/NAD(P)-binding domain"/>
    <property type="match status" value="1"/>
</dbReference>
<evidence type="ECO:0000313" key="4">
    <source>
        <dbReference type="EMBL" id="KAF6150763.1"/>
    </source>
</evidence>
<evidence type="ECO:0000256" key="1">
    <source>
        <dbReference type="ARBA" id="ARBA00006141"/>
    </source>
</evidence>
<comment type="caution">
    <text evidence="4">The sequence shown here is derived from an EMBL/GenBank/DDBJ whole genome shotgun (WGS) entry which is preliminary data.</text>
</comment>
<name>A0A7J7M7B3_9MAGN</name>
<dbReference type="InterPro" id="IPR036188">
    <property type="entry name" value="FAD/NAD-bd_sf"/>
</dbReference>
<evidence type="ECO:0000313" key="5">
    <source>
        <dbReference type="Proteomes" id="UP000541444"/>
    </source>
</evidence>
<dbReference type="Gene3D" id="1.20.190.20">
    <property type="entry name" value="14-3-3 domain"/>
    <property type="match status" value="2"/>
</dbReference>
<dbReference type="AlphaFoldDB" id="A0A7J7M7B3"/>
<dbReference type="InterPro" id="IPR036815">
    <property type="entry name" value="14-3-3_dom_sf"/>
</dbReference>
<dbReference type="InterPro" id="IPR023753">
    <property type="entry name" value="FAD/NAD-binding_dom"/>
</dbReference>
<protein>
    <recommendedName>
        <fullName evidence="3">14-3-3 domain-containing protein</fullName>
    </recommendedName>
</protein>
<dbReference type="SUPFAM" id="SSF48445">
    <property type="entry name" value="14-3-3 protein"/>
    <property type="match status" value="1"/>
</dbReference>
<gene>
    <name evidence="4" type="ORF">GIB67_020846</name>
</gene>
<keyword evidence="5" id="KW-1185">Reference proteome</keyword>
<accession>A0A7J7M7B3</accession>
<comment type="similarity">
    <text evidence="1">Belongs to the 14-3-3 family.</text>
</comment>
<dbReference type="InterPro" id="IPR023410">
    <property type="entry name" value="14-3-3_domain"/>
</dbReference>
<organism evidence="4 5">
    <name type="scientific">Kingdonia uniflora</name>
    <dbReference type="NCBI Taxonomy" id="39325"/>
    <lineage>
        <taxon>Eukaryota</taxon>
        <taxon>Viridiplantae</taxon>
        <taxon>Streptophyta</taxon>
        <taxon>Embryophyta</taxon>
        <taxon>Tracheophyta</taxon>
        <taxon>Spermatophyta</taxon>
        <taxon>Magnoliopsida</taxon>
        <taxon>Ranunculales</taxon>
        <taxon>Circaeasteraceae</taxon>
        <taxon>Kingdonia</taxon>
    </lineage>
</organism>